<dbReference type="InterPro" id="IPR017937">
    <property type="entry name" value="Thioredoxin_CS"/>
</dbReference>
<feature type="site" description="Deprotonates C-terminal active site Cys" evidence="5">
    <location>
        <position position="8"/>
    </location>
</feature>
<reference evidence="8 9" key="1">
    <citation type="submission" date="2016-07" db="EMBL/GenBank/DDBJ databases">
        <title>Pervasive Adenine N6-methylation of Active Genes in Fungi.</title>
        <authorList>
            <consortium name="DOE Joint Genome Institute"/>
            <person name="Mondo S.J."/>
            <person name="Dannebaum R.O."/>
            <person name="Kuo R.C."/>
            <person name="Labutti K."/>
            <person name="Haridas S."/>
            <person name="Kuo A."/>
            <person name="Salamov A."/>
            <person name="Ahrendt S.R."/>
            <person name="Lipzen A."/>
            <person name="Sullivan W."/>
            <person name="Andreopoulos W.B."/>
            <person name="Clum A."/>
            <person name="Lindquist E."/>
            <person name="Daum C."/>
            <person name="Ramamoorthy G.K."/>
            <person name="Gryganskyi A."/>
            <person name="Culley D."/>
            <person name="Magnuson J.K."/>
            <person name="James T.Y."/>
            <person name="O'Malley M.A."/>
            <person name="Stajich J.E."/>
            <person name="Spatafora J.W."/>
            <person name="Visel A."/>
            <person name="Grigoriev I.V."/>
        </authorList>
    </citation>
    <scope>NUCLEOTIDE SEQUENCE [LARGE SCALE GENOMIC DNA]</scope>
    <source>
        <strain evidence="8 9">NRRL 1336</strain>
    </source>
</reference>
<dbReference type="PRINTS" id="PR00421">
    <property type="entry name" value="THIOREDOXIN"/>
</dbReference>
<feature type="site" description="Contributes to redox potential value" evidence="5">
    <location>
        <position position="16"/>
    </location>
</feature>
<accession>A0A1X2IV17</accession>
<gene>
    <name evidence="8" type="ORF">BCR42DRAFT_289424</name>
</gene>
<dbReference type="SUPFAM" id="SSF52833">
    <property type="entry name" value="Thioredoxin-like"/>
    <property type="match status" value="1"/>
</dbReference>
<dbReference type="EMBL" id="MCGE01000004">
    <property type="protein sequence ID" value="ORZ22620.1"/>
    <property type="molecule type" value="Genomic_DNA"/>
</dbReference>
<feature type="disulfide bond" description="Redox-active" evidence="6">
    <location>
        <begin position="14"/>
        <end position="17"/>
    </location>
</feature>
<dbReference type="AlphaFoldDB" id="A0A1X2IV17"/>
<name>A0A1X2IV17_9FUNG</name>
<evidence type="ECO:0000256" key="4">
    <source>
        <dbReference type="ARBA" id="ARBA00023284"/>
    </source>
</evidence>
<dbReference type="InterPro" id="IPR005746">
    <property type="entry name" value="Thioredoxin"/>
</dbReference>
<feature type="site" description="Contributes to redox potential value" evidence="5">
    <location>
        <position position="15"/>
    </location>
</feature>
<dbReference type="InterPro" id="IPR013766">
    <property type="entry name" value="Thioredoxin_domain"/>
</dbReference>
<keyword evidence="1" id="KW-0813">Transport</keyword>
<dbReference type="Pfam" id="PF00085">
    <property type="entry name" value="Thioredoxin"/>
    <property type="match status" value="1"/>
</dbReference>
<dbReference type="GO" id="GO:0005737">
    <property type="term" value="C:cytoplasm"/>
    <property type="evidence" value="ECO:0007669"/>
    <property type="project" value="TreeGrafter"/>
</dbReference>
<comment type="caution">
    <text evidence="8">The sequence shown here is derived from an EMBL/GenBank/DDBJ whole genome shotgun (WGS) entry which is preliminary data.</text>
</comment>
<evidence type="ECO:0000313" key="8">
    <source>
        <dbReference type="EMBL" id="ORZ22620.1"/>
    </source>
</evidence>
<dbReference type="PROSITE" id="PS51352">
    <property type="entry name" value="THIOREDOXIN_2"/>
    <property type="match status" value="1"/>
</dbReference>
<dbReference type="PROSITE" id="PS00194">
    <property type="entry name" value="THIOREDOXIN_1"/>
    <property type="match status" value="1"/>
</dbReference>
<feature type="non-terminal residue" evidence="8">
    <location>
        <position position="1"/>
    </location>
</feature>
<dbReference type="InterPro" id="IPR036249">
    <property type="entry name" value="Thioredoxin-like_sf"/>
</dbReference>
<dbReference type="PIRSF" id="PIRSF000077">
    <property type="entry name" value="Thioredoxin"/>
    <property type="match status" value="1"/>
</dbReference>
<dbReference type="Gene3D" id="3.40.30.10">
    <property type="entry name" value="Glutaredoxin"/>
    <property type="match status" value="1"/>
</dbReference>
<dbReference type="GO" id="GO:0015035">
    <property type="term" value="F:protein-disulfide reductase activity"/>
    <property type="evidence" value="ECO:0007669"/>
    <property type="project" value="InterPro"/>
</dbReference>
<proteinExistence type="predicted"/>
<evidence type="ECO:0000256" key="2">
    <source>
        <dbReference type="ARBA" id="ARBA00022982"/>
    </source>
</evidence>
<dbReference type="CDD" id="cd02947">
    <property type="entry name" value="TRX_family"/>
    <property type="match status" value="1"/>
</dbReference>
<evidence type="ECO:0000259" key="7">
    <source>
        <dbReference type="PROSITE" id="PS51352"/>
    </source>
</evidence>
<feature type="active site" description="Nucleophile" evidence="5">
    <location>
        <position position="17"/>
    </location>
</feature>
<keyword evidence="3 6" id="KW-1015">Disulfide bond</keyword>
<keyword evidence="4 6" id="KW-0676">Redox-active center</keyword>
<dbReference type="PANTHER" id="PTHR45663:SF11">
    <property type="entry name" value="GEO12009P1"/>
    <property type="match status" value="1"/>
</dbReference>
<organism evidence="8 9">
    <name type="scientific">Absidia repens</name>
    <dbReference type="NCBI Taxonomy" id="90262"/>
    <lineage>
        <taxon>Eukaryota</taxon>
        <taxon>Fungi</taxon>
        <taxon>Fungi incertae sedis</taxon>
        <taxon>Mucoromycota</taxon>
        <taxon>Mucoromycotina</taxon>
        <taxon>Mucoromycetes</taxon>
        <taxon>Mucorales</taxon>
        <taxon>Cunninghamellaceae</taxon>
        <taxon>Absidia</taxon>
    </lineage>
</organism>
<feature type="domain" description="Thioredoxin" evidence="7">
    <location>
        <begin position="1"/>
        <end position="85"/>
    </location>
</feature>
<evidence type="ECO:0000256" key="1">
    <source>
        <dbReference type="ARBA" id="ARBA00022448"/>
    </source>
</evidence>
<sequence length="85" mass="9484">ADHPVIVDFYANWCGPCKMLTPILTKSVAQNPKVSLFKIDIDDNTDIGQKYKIAALPTVIAFQNGEVVDQFVGMRNKAQVEEFVK</sequence>
<dbReference type="OrthoDB" id="2121326at2759"/>
<keyword evidence="2" id="KW-0249">Electron transport</keyword>
<evidence type="ECO:0000313" key="9">
    <source>
        <dbReference type="Proteomes" id="UP000193560"/>
    </source>
</evidence>
<dbReference type="STRING" id="90262.A0A1X2IV17"/>
<dbReference type="NCBIfam" id="TIGR01068">
    <property type="entry name" value="thioredoxin"/>
    <property type="match status" value="1"/>
</dbReference>
<evidence type="ECO:0000256" key="5">
    <source>
        <dbReference type="PIRSR" id="PIRSR000077-1"/>
    </source>
</evidence>
<dbReference type="PANTHER" id="PTHR45663">
    <property type="entry name" value="GEO12009P1"/>
    <property type="match status" value="1"/>
</dbReference>
<protein>
    <submittedName>
        <fullName evidence="8">Thioredoxin-like protein</fullName>
    </submittedName>
</protein>
<evidence type="ECO:0000256" key="3">
    <source>
        <dbReference type="ARBA" id="ARBA00023157"/>
    </source>
</evidence>
<keyword evidence="9" id="KW-1185">Reference proteome</keyword>
<evidence type="ECO:0000256" key="6">
    <source>
        <dbReference type="PIRSR" id="PIRSR000077-4"/>
    </source>
</evidence>
<dbReference type="FunFam" id="3.40.30.10:FF:000001">
    <property type="entry name" value="Thioredoxin"/>
    <property type="match status" value="1"/>
</dbReference>
<feature type="non-terminal residue" evidence="8">
    <location>
        <position position="85"/>
    </location>
</feature>
<dbReference type="Proteomes" id="UP000193560">
    <property type="component" value="Unassembled WGS sequence"/>
</dbReference>
<feature type="active site" description="Nucleophile" evidence="5">
    <location>
        <position position="14"/>
    </location>
</feature>